<protein>
    <submittedName>
        <fullName evidence="3">Ubiquitin-like protein</fullName>
    </submittedName>
</protein>
<dbReference type="SUPFAM" id="SSF54236">
    <property type="entry name" value="Ubiquitin-like"/>
    <property type="match status" value="1"/>
</dbReference>
<dbReference type="InterPro" id="IPR029071">
    <property type="entry name" value="Ubiquitin-like_domsf"/>
</dbReference>
<dbReference type="Gene3D" id="3.10.20.90">
    <property type="entry name" value="Phosphatidylinositol 3-kinase Catalytic Subunit, Chain A, domain 1"/>
    <property type="match status" value="1"/>
</dbReference>
<name>A0A6A6UKB2_9PEZI</name>
<evidence type="ECO:0000259" key="2">
    <source>
        <dbReference type="PROSITE" id="PS50053"/>
    </source>
</evidence>
<dbReference type="InterPro" id="IPR000626">
    <property type="entry name" value="Ubiquitin-like_dom"/>
</dbReference>
<feature type="region of interest" description="Disordered" evidence="1">
    <location>
        <begin position="1"/>
        <end position="21"/>
    </location>
</feature>
<reference evidence="3" key="1">
    <citation type="journal article" date="2020" name="Stud. Mycol.">
        <title>101 Dothideomycetes genomes: a test case for predicting lifestyles and emergence of pathogens.</title>
        <authorList>
            <person name="Haridas S."/>
            <person name="Albert R."/>
            <person name="Binder M."/>
            <person name="Bloem J."/>
            <person name="Labutti K."/>
            <person name="Salamov A."/>
            <person name="Andreopoulos B."/>
            <person name="Baker S."/>
            <person name="Barry K."/>
            <person name="Bills G."/>
            <person name="Bluhm B."/>
            <person name="Cannon C."/>
            <person name="Castanera R."/>
            <person name="Culley D."/>
            <person name="Daum C."/>
            <person name="Ezra D."/>
            <person name="Gonzalez J."/>
            <person name="Henrissat B."/>
            <person name="Kuo A."/>
            <person name="Liang C."/>
            <person name="Lipzen A."/>
            <person name="Lutzoni F."/>
            <person name="Magnuson J."/>
            <person name="Mondo S."/>
            <person name="Nolan M."/>
            <person name="Ohm R."/>
            <person name="Pangilinan J."/>
            <person name="Park H.-J."/>
            <person name="Ramirez L."/>
            <person name="Alfaro M."/>
            <person name="Sun H."/>
            <person name="Tritt A."/>
            <person name="Yoshinaga Y."/>
            <person name="Zwiers L.-H."/>
            <person name="Turgeon B."/>
            <person name="Goodwin S."/>
            <person name="Spatafora J."/>
            <person name="Crous P."/>
            <person name="Grigoriev I."/>
        </authorList>
    </citation>
    <scope>NUCLEOTIDE SEQUENCE</scope>
    <source>
        <strain evidence="3">CBS 115976</strain>
    </source>
</reference>
<dbReference type="SMART" id="SM00213">
    <property type="entry name" value="UBQ"/>
    <property type="match status" value="1"/>
</dbReference>
<dbReference type="OrthoDB" id="442921at2759"/>
<gene>
    <name evidence="3" type="ORF">BT63DRAFT_422474</name>
</gene>
<dbReference type="PROSITE" id="PS50053">
    <property type="entry name" value="UBIQUITIN_2"/>
    <property type="match status" value="1"/>
</dbReference>
<feature type="domain" description="Ubiquitin-like" evidence="2">
    <location>
        <begin position="18"/>
        <end position="94"/>
    </location>
</feature>
<dbReference type="FunFam" id="3.10.20.90:FF:000155">
    <property type="entry name" value="Ubiquitin-like protein SMT3"/>
    <property type="match status" value="1"/>
</dbReference>
<evidence type="ECO:0000313" key="3">
    <source>
        <dbReference type="EMBL" id="KAF2671961.1"/>
    </source>
</evidence>
<keyword evidence="4" id="KW-1185">Reference proteome</keyword>
<dbReference type="AlphaFoldDB" id="A0A6A6UKB2"/>
<dbReference type="PANTHER" id="PTHR10562">
    <property type="entry name" value="SMALL UBIQUITIN-RELATED MODIFIER"/>
    <property type="match status" value="1"/>
</dbReference>
<dbReference type="EMBL" id="MU004232">
    <property type="protein sequence ID" value="KAF2671961.1"/>
    <property type="molecule type" value="Genomic_DNA"/>
</dbReference>
<accession>A0A6A6UKB2</accession>
<proteinExistence type="predicted"/>
<dbReference type="CDD" id="cd16116">
    <property type="entry name" value="Ubl_Smt3_like"/>
    <property type="match status" value="1"/>
</dbReference>
<evidence type="ECO:0000256" key="1">
    <source>
        <dbReference type="SAM" id="MobiDB-lite"/>
    </source>
</evidence>
<organism evidence="3 4">
    <name type="scientific">Microthyrium microscopicum</name>
    <dbReference type="NCBI Taxonomy" id="703497"/>
    <lineage>
        <taxon>Eukaryota</taxon>
        <taxon>Fungi</taxon>
        <taxon>Dikarya</taxon>
        <taxon>Ascomycota</taxon>
        <taxon>Pezizomycotina</taxon>
        <taxon>Dothideomycetes</taxon>
        <taxon>Dothideomycetes incertae sedis</taxon>
        <taxon>Microthyriales</taxon>
        <taxon>Microthyriaceae</taxon>
        <taxon>Microthyrium</taxon>
    </lineage>
</organism>
<evidence type="ECO:0000313" key="4">
    <source>
        <dbReference type="Proteomes" id="UP000799302"/>
    </source>
</evidence>
<sequence>MSDQEQGTPGQKAEGSSEHLNIKVTDNTNEVFFKIKKTTELRKLMGAFCDRQGKAVGSCRFMFDGDRVQPEDTPDQLGMNDGDVLEVYQEQIGGCR</sequence>
<dbReference type="Pfam" id="PF11976">
    <property type="entry name" value="Rad60-SLD"/>
    <property type="match status" value="1"/>
</dbReference>
<dbReference type="Proteomes" id="UP000799302">
    <property type="component" value="Unassembled WGS sequence"/>
</dbReference>
<dbReference type="InterPro" id="IPR022617">
    <property type="entry name" value="Rad60/SUMO-like_dom"/>
</dbReference>